<name>A0A2T0T2Z0_9BACT</name>
<dbReference type="InterPro" id="IPR012467">
    <property type="entry name" value="DUF1684"/>
</dbReference>
<dbReference type="AlphaFoldDB" id="A0A2T0T2Z0"/>
<dbReference type="Pfam" id="PF07920">
    <property type="entry name" value="DUF1684"/>
    <property type="match status" value="1"/>
</dbReference>
<comment type="caution">
    <text evidence="2">The sequence shown here is derived from an EMBL/GenBank/DDBJ whole genome shotgun (WGS) entry which is preliminary data.</text>
</comment>
<keyword evidence="3" id="KW-1185">Reference proteome</keyword>
<dbReference type="EMBL" id="PVTE01000007">
    <property type="protein sequence ID" value="PRY40048.1"/>
    <property type="molecule type" value="Genomic_DNA"/>
</dbReference>
<dbReference type="OrthoDB" id="5493262at2"/>
<evidence type="ECO:0008006" key="4">
    <source>
        <dbReference type="Google" id="ProtNLM"/>
    </source>
</evidence>
<sequence length="292" mass="32223">MRALHQSIAILLALLPALAFTADTPYEESIRDWQKKRIEGLKSENGWLNLAGLFWLKEGENTLGSSDKNSIVFPSDHSKASLGKLTLKNGTVTFDAAPNAAVSVAGQPVTRQEVFPYTKPVVLEHQSLRWFIIKRGDKYAVRLRDLESPEVKAFAGIPTFPINEQWRVKATFVPTTGEKIGIVDITGRASQEDSPGRLVFTIDGKEQVLIPTGTAEHLFVVFADQTTRHETYGGGRFLDLKGPDANGLVDLDFNKAYNPPCAFTPYATCPTPPKENRLTVAIRAGEQYKGDH</sequence>
<gene>
    <name evidence="2" type="ORF">CLV58_107142</name>
</gene>
<evidence type="ECO:0000313" key="2">
    <source>
        <dbReference type="EMBL" id="PRY40048.1"/>
    </source>
</evidence>
<feature type="signal peptide" evidence="1">
    <location>
        <begin position="1"/>
        <end position="21"/>
    </location>
</feature>
<feature type="chain" id="PRO_5015672484" description="DUF1684 domain-containing protein" evidence="1">
    <location>
        <begin position="22"/>
        <end position="292"/>
    </location>
</feature>
<keyword evidence="1" id="KW-0732">Signal</keyword>
<accession>A0A2T0T2Z0</accession>
<evidence type="ECO:0000313" key="3">
    <source>
        <dbReference type="Proteomes" id="UP000238375"/>
    </source>
</evidence>
<dbReference type="Proteomes" id="UP000238375">
    <property type="component" value="Unassembled WGS sequence"/>
</dbReference>
<evidence type="ECO:0000256" key="1">
    <source>
        <dbReference type="SAM" id="SignalP"/>
    </source>
</evidence>
<proteinExistence type="predicted"/>
<reference evidence="2 3" key="1">
    <citation type="submission" date="2018-03" db="EMBL/GenBank/DDBJ databases">
        <title>Genomic Encyclopedia of Archaeal and Bacterial Type Strains, Phase II (KMG-II): from individual species to whole genera.</title>
        <authorList>
            <person name="Goeker M."/>
        </authorList>
    </citation>
    <scope>NUCLEOTIDE SEQUENCE [LARGE SCALE GENOMIC DNA]</scope>
    <source>
        <strain evidence="2 3">DSM 28354</strain>
    </source>
</reference>
<organism evidence="2 3">
    <name type="scientific">Spirosoma oryzae</name>
    <dbReference type="NCBI Taxonomy" id="1469603"/>
    <lineage>
        <taxon>Bacteria</taxon>
        <taxon>Pseudomonadati</taxon>
        <taxon>Bacteroidota</taxon>
        <taxon>Cytophagia</taxon>
        <taxon>Cytophagales</taxon>
        <taxon>Cytophagaceae</taxon>
        <taxon>Spirosoma</taxon>
    </lineage>
</organism>
<dbReference type="PANTHER" id="PTHR41913">
    <property type="entry name" value="DUF1684 DOMAIN-CONTAINING PROTEIN"/>
    <property type="match status" value="1"/>
</dbReference>
<dbReference type="RefSeq" id="WP_106137676.1">
    <property type="nucleotide sequence ID" value="NZ_PVTE01000007.1"/>
</dbReference>
<dbReference type="PANTHER" id="PTHR41913:SF1">
    <property type="entry name" value="DUF1684 DOMAIN-CONTAINING PROTEIN"/>
    <property type="match status" value="1"/>
</dbReference>
<protein>
    <recommendedName>
        <fullName evidence="4">DUF1684 domain-containing protein</fullName>
    </recommendedName>
</protein>